<proteinExistence type="predicted"/>
<evidence type="ECO:0000313" key="2">
    <source>
        <dbReference type="EMBL" id="RXM98469.1"/>
    </source>
</evidence>
<organism evidence="2 3">
    <name type="scientific">Acipenser ruthenus</name>
    <name type="common">Sterlet sturgeon</name>
    <dbReference type="NCBI Taxonomy" id="7906"/>
    <lineage>
        <taxon>Eukaryota</taxon>
        <taxon>Metazoa</taxon>
        <taxon>Chordata</taxon>
        <taxon>Craniata</taxon>
        <taxon>Vertebrata</taxon>
        <taxon>Euteleostomi</taxon>
        <taxon>Actinopterygii</taxon>
        <taxon>Chondrostei</taxon>
        <taxon>Acipenseriformes</taxon>
        <taxon>Acipenseridae</taxon>
        <taxon>Acipenser</taxon>
    </lineage>
</organism>
<feature type="region of interest" description="Disordered" evidence="1">
    <location>
        <begin position="84"/>
        <end position="113"/>
    </location>
</feature>
<sequence length="113" mass="12961">MRQRLASRNRRPREKVGVFAAEIRYLPRKGYPHFTTEVQEDLAMEAFLWGLTPDAFCRHIWLTTPAYLALALTQAKIVEDVLEENQPNRALEGGPPSRLRPRACQDQDLDGVD</sequence>
<dbReference type="Proteomes" id="UP000289886">
    <property type="component" value="Unassembled WGS sequence"/>
</dbReference>
<protein>
    <submittedName>
        <fullName evidence="2">Uncharacterized protein</fullName>
    </submittedName>
</protein>
<accession>A0A662YPC6</accession>
<reference evidence="2 3" key="1">
    <citation type="submission" date="2019-01" db="EMBL/GenBank/DDBJ databases">
        <title>Draft Genome and Complete Hox-Cluster Characterization of the Sterlet Sturgeon (Acipenser ruthenus).</title>
        <authorList>
            <person name="Wei Q."/>
        </authorList>
    </citation>
    <scope>NUCLEOTIDE SEQUENCE [LARGE SCALE GENOMIC DNA]</scope>
    <source>
        <strain evidence="2">WHYD16114868_AA</strain>
        <tissue evidence="2">Blood</tissue>
    </source>
</reference>
<comment type="caution">
    <text evidence="2">The sequence shown here is derived from an EMBL/GenBank/DDBJ whole genome shotgun (WGS) entry which is preliminary data.</text>
</comment>
<dbReference type="EMBL" id="SCEB01000673">
    <property type="protein sequence ID" value="RXM98469.1"/>
    <property type="molecule type" value="Genomic_DNA"/>
</dbReference>
<name>A0A662YPC6_ACIRT</name>
<keyword evidence="3" id="KW-1185">Reference proteome</keyword>
<evidence type="ECO:0000313" key="3">
    <source>
        <dbReference type="Proteomes" id="UP000289886"/>
    </source>
</evidence>
<dbReference type="AlphaFoldDB" id="A0A662YPC6"/>
<evidence type="ECO:0000256" key="1">
    <source>
        <dbReference type="SAM" id="MobiDB-lite"/>
    </source>
</evidence>
<gene>
    <name evidence="2" type="ORF">EOD39_13086</name>
</gene>